<dbReference type="Proteomes" id="UP000198287">
    <property type="component" value="Unassembled WGS sequence"/>
</dbReference>
<feature type="transmembrane region" description="Helical" evidence="1">
    <location>
        <begin position="245"/>
        <end position="266"/>
    </location>
</feature>
<keyword evidence="1" id="KW-0812">Transmembrane</keyword>
<feature type="transmembrane region" description="Helical" evidence="1">
    <location>
        <begin position="174"/>
        <end position="195"/>
    </location>
</feature>
<sequence length="367" mass="42424">MKFLTWLRKCVDDYITSWKPLSKTIYLILNKTARKEANYIDICRRGMNLTFRWSFLPFRYNEKNTTTVSLIPYNTSICNVHFVLQVALCIFHAAMGVRYHQNNSGVGLDKTARMELTWKKIANFYYPSLAANTIPLMFLLRQRADEIKPLLTCPFRMEQDCIDKRAKGYVGLHLLAVVAFAFLTCHVIPIGYFGASFWRPCLPFLAVSLVSEDCTGELKSGNEKSITGFRDVQLMGILANKFWRWPLMQVLIGEWLIGEIICLYAVIRLHGQIPIEIFIAFSMIALDGFALIHVQIKLLSEPCIASQELFEYVKKIPKGRTKWLKKYVKSCSSFKLKMSDGRYFDKTTALIIWQFVVERLVMCLLIK</sequence>
<evidence type="ECO:0000313" key="2">
    <source>
        <dbReference type="EMBL" id="OXA62756.1"/>
    </source>
</evidence>
<reference evidence="2 3" key="1">
    <citation type="submission" date="2015-12" db="EMBL/GenBank/DDBJ databases">
        <title>The genome of Folsomia candida.</title>
        <authorList>
            <person name="Faddeeva A."/>
            <person name="Derks M.F."/>
            <person name="Anvar Y."/>
            <person name="Smit S."/>
            <person name="Van Straalen N."/>
            <person name="Roelofs D."/>
        </authorList>
    </citation>
    <scope>NUCLEOTIDE SEQUENCE [LARGE SCALE GENOMIC DNA]</scope>
    <source>
        <strain evidence="2 3">VU population</strain>
        <tissue evidence="2">Whole body</tissue>
    </source>
</reference>
<evidence type="ECO:0000313" key="3">
    <source>
        <dbReference type="Proteomes" id="UP000198287"/>
    </source>
</evidence>
<accession>A0A226F1F0</accession>
<name>A0A226F1F0_FOLCA</name>
<protein>
    <submittedName>
        <fullName evidence="2">Uncharacterized protein</fullName>
    </submittedName>
</protein>
<keyword evidence="3" id="KW-1185">Reference proteome</keyword>
<evidence type="ECO:0000256" key="1">
    <source>
        <dbReference type="SAM" id="Phobius"/>
    </source>
</evidence>
<gene>
    <name evidence="2" type="ORF">Fcan01_01371</name>
</gene>
<dbReference type="AlphaFoldDB" id="A0A226F1F0"/>
<comment type="caution">
    <text evidence="2">The sequence shown here is derived from an EMBL/GenBank/DDBJ whole genome shotgun (WGS) entry which is preliminary data.</text>
</comment>
<dbReference type="EMBL" id="LNIX01000001">
    <property type="protein sequence ID" value="OXA62756.1"/>
    <property type="molecule type" value="Genomic_DNA"/>
</dbReference>
<organism evidence="2 3">
    <name type="scientific">Folsomia candida</name>
    <name type="common">Springtail</name>
    <dbReference type="NCBI Taxonomy" id="158441"/>
    <lineage>
        <taxon>Eukaryota</taxon>
        <taxon>Metazoa</taxon>
        <taxon>Ecdysozoa</taxon>
        <taxon>Arthropoda</taxon>
        <taxon>Hexapoda</taxon>
        <taxon>Collembola</taxon>
        <taxon>Entomobryomorpha</taxon>
        <taxon>Isotomoidea</taxon>
        <taxon>Isotomidae</taxon>
        <taxon>Proisotominae</taxon>
        <taxon>Folsomia</taxon>
    </lineage>
</organism>
<proteinExistence type="predicted"/>
<keyword evidence="1" id="KW-0472">Membrane</keyword>
<feature type="transmembrane region" description="Helical" evidence="1">
    <location>
        <begin position="273"/>
        <end position="292"/>
    </location>
</feature>
<keyword evidence="1" id="KW-1133">Transmembrane helix</keyword>